<reference evidence="2" key="1">
    <citation type="submission" date="2018-05" db="EMBL/GenBank/DDBJ databases">
        <title>Draft genome of Mucuna pruriens seed.</title>
        <authorList>
            <person name="Nnadi N.E."/>
            <person name="Vos R."/>
            <person name="Hasami M.H."/>
            <person name="Devisetty U.K."/>
            <person name="Aguiy J.C."/>
        </authorList>
    </citation>
    <scope>NUCLEOTIDE SEQUENCE [LARGE SCALE GENOMIC DNA]</scope>
    <source>
        <strain evidence="2">JCA_2017</strain>
    </source>
</reference>
<dbReference type="PANTHER" id="PTHR24559:SF444">
    <property type="entry name" value="REVERSE TRANSCRIPTASE DOMAIN-CONTAINING PROTEIN"/>
    <property type="match status" value="1"/>
</dbReference>
<dbReference type="EMBL" id="QJKJ01009966">
    <property type="protein sequence ID" value="RDX75049.1"/>
    <property type="molecule type" value="Genomic_DNA"/>
</dbReference>
<keyword evidence="3" id="KW-1185">Reference proteome</keyword>
<comment type="caution">
    <text evidence="2">The sequence shown here is derived from an EMBL/GenBank/DDBJ whole genome shotgun (WGS) entry which is preliminary data.</text>
</comment>
<feature type="non-terminal residue" evidence="2">
    <location>
        <position position="1"/>
    </location>
</feature>
<dbReference type="Proteomes" id="UP000257109">
    <property type="component" value="Unassembled WGS sequence"/>
</dbReference>
<dbReference type="Gene3D" id="2.40.70.10">
    <property type="entry name" value="Acid Proteases"/>
    <property type="match status" value="1"/>
</dbReference>
<dbReference type="InterPro" id="IPR000477">
    <property type="entry name" value="RT_dom"/>
</dbReference>
<accession>A0A371F9T2</accession>
<dbReference type="InterPro" id="IPR043502">
    <property type="entry name" value="DNA/RNA_pol_sf"/>
</dbReference>
<proteinExistence type="predicted"/>
<dbReference type="InterPro" id="IPR053134">
    <property type="entry name" value="RNA-dir_DNA_polymerase"/>
</dbReference>
<dbReference type="SUPFAM" id="SSF56672">
    <property type="entry name" value="DNA/RNA polymerases"/>
    <property type="match status" value="1"/>
</dbReference>
<sequence>MQTLSTRKPEFDEELLRMFRKVEINIPLLDAIKQIPKYAKFLKELCMHKRKKMKGGVEVRGIVSALTRNEDFTLPKKCRDPEIFSVPCTIGDYTFVDDMLDLGTSINVMPTSIYKSLNFGDLEPTGMTIQLANRSIVQSLGVLEDVLVQVNEMIFPTDFYVLDMEDETSGKGYTLILGRPFLMTTRTKIDVHAETLSMEFGDTLVQFNIFEAMKHPTKDHSLFGIDMLDLKIINDNSSSLPPPMELKPLLSHLKYAYLGTKQQLPVIIANNLHQEQHKKVIGWKLSDLLGINPSICMHRILMEEEARPIMKQKRILNPTILDVVKKEVTKLLVVGIIYPISDNQWVSPVQVVLKKSRMTVMKNQHAELVPMWIQNSWRVCIDYRRLNQATRKDHFPLPFIDQVLEKLARKSHYYFLDGFSGYMQIHIAHEDQHKTTFTCPFGTFAYTRMPFGLCNVPSTFQRCMTSIFSDLLQDCIEVFMDNFTVYDDSFDHVLTRCIDTNLVLNFEKCDFMVTEGIVLGYLVSNKGIEVDKSKIDIITSLPNPASVWENFSKIVLPLSKLLQKDVDFKFDHPCIEAFQELKNQLTSTPILQAPN</sequence>
<dbReference type="InterPro" id="IPR021109">
    <property type="entry name" value="Peptidase_aspartic_dom_sf"/>
</dbReference>
<evidence type="ECO:0000313" key="3">
    <source>
        <dbReference type="Proteomes" id="UP000257109"/>
    </source>
</evidence>
<dbReference type="AlphaFoldDB" id="A0A371F9T2"/>
<organism evidence="2 3">
    <name type="scientific">Mucuna pruriens</name>
    <name type="common">Velvet bean</name>
    <name type="synonym">Dolichos pruriens</name>
    <dbReference type="NCBI Taxonomy" id="157652"/>
    <lineage>
        <taxon>Eukaryota</taxon>
        <taxon>Viridiplantae</taxon>
        <taxon>Streptophyta</taxon>
        <taxon>Embryophyta</taxon>
        <taxon>Tracheophyta</taxon>
        <taxon>Spermatophyta</taxon>
        <taxon>Magnoliopsida</taxon>
        <taxon>eudicotyledons</taxon>
        <taxon>Gunneridae</taxon>
        <taxon>Pentapetalae</taxon>
        <taxon>rosids</taxon>
        <taxon>fabids</taxon>
        <taxon>Fabales</taxon>
        <taxon>Fabaceae</taxon>
        <taxon>Papilionoideae</taxon>
        <taxon>50 kb inversion clade</taxon>
        <taxon>NPAAA clade</taxon>
        <taxon>indigoferoid/millettioid clade</taxon>
        <taxon>Phaseoleae</taxon>
        <taxon>Mucuna</taxon>
    </lineage>
</organism>
<dbReference type="Pfam" id="PF00078">
    <property type="entry name" value="RVT_1"/>
    <property type="match status" value="1"/>
</dbReference>
<protein>
    <submittedName>
        <fullName evidence="2">Retrovirus-related Pol polyprotein</fullName>
    </submittedName>
</protein>
<evidence type="ECO:0000259" key="1">
    <source>
        <dbReference type="Pfam" id="PF00078"/>
    </source>
</evidence>
<evidence type="ECO:0000313" key="2">
    <source>
        <dbReference type="EMBL" id="RDX75049.1"/>
    </source>
</evidence>
<gene>
    <name evidence="2" type="primary">pol</name>
    <name evidence="2" type="ORF">CR513_45124</name>
</gene>
<dbReference type="Gene3D" id="3.30.70.270">
    <property type="match status" value="2"/>
</dbReference>
<dbReference type="Gene3D" id="3.10.10.10">
    <property type="entry name" value="HIV Type 1 Reverse Transcriptase, subunit A, domain 1"/>
    <property type="match status" value="1"/>
</dbReference>
<dbReference type="CDD" id="cd00303">
    <property type="entry name" value="retropepsin_like"/>
    <property type="match status" value="1"/>
</dbReference>
<name>A0A371F9T2_MUCPR</name>
<dbReference type="InterPro" id="IPR043128">
    <property type="entry name" value="Rev_trsase/Diguanyl_cyclase"/>
</dbReference>
<dbReference type="OrthoDB" id="1165732at2759"/>
<dbReference type="CDD" id="cd01647">
    <property type="entry name" value="RT_LTR"/>
    <property type="match status" value="1"/>
</dbReference>
<dbReference type="PANTHER" id="PTHR24559">
    <property type="entry name" value="TRANSPOSON TY3-I GAG-POL POLYPROTEIN"/>
    <property type="match status" value="1"/>
</dbReference>
<feature type="domain" description="Reverse transcriptase" evidence="1">
    <location>
        <begin position="374"/>
        <end position="521"/>
    </location>
</feature>